<reference evidence="10" key="1">
    <citation type="submission" date="2018-12" db="EMBL/GenBank/DDBJ databases">
        <title>Tengunoibacter tsumagoiensis gen. nov., sp. nov., Dictyobacter kobayashii sp. nov., D. alpinus sp. nov., and D. joshuensis sp. nov. and description of Dictyobacteraceae fam. nov. within the order Ktedonobacterales isolated from Tengu-no-mugimeshi.</title>
        <authorList>
            <person name="Wang C.M."/>
            <person name="Zheng Y."/>
            <person name="Sakai Y."/>
            <person name="Toyoda A."/>
            <person name="Minakuchi Y."/>
            <person name="Abe K."/>
            <person name="Yokota A."/>
            <person name="Yabe S."/>
        </authorList>
    </citation>
    <scope>NUCLEOTIDE SEQUENCE [LARGE SCALE GENOMIC DNA]</scope>
    <source>
        <strain evidence="10">Uno16</strain>
    </source>
</reference>
<dbReference type="Pfam" id="PF00111">
    <property type="entry name" value="Fer2"/>
    <property type="match status" value="1"/>
</dbReference>
<dbReference type="PANTHER" id="PTHR44379:SF5">
    <property type="entry name" value="OXIDOREDUCTASE WITH IRON-SULFUR SUBUNIT"/>
    <property type="match status" value="1"/>
</dbReference>
<dbReference type="Proteomes" id="UP000287171">
    <property type="component" value="Unassembled WGS sequence"/>
</dbReference>
<name>A0A402BAC5_9CHLR</name>
<evidence type="ECO:0000256" key="6">
    <source>
        <dbReference type="ARBA" id="ARBA00060707"/>
    </source>
</evidence>
<evidence type="ECO:0000256" key="2">
    <source>
        <dbReference type="ARBA" id="ARBA00022723"/>
    </source>
</evidence>
<evidence type="ECO:0000256" key="1">
    <source>
        <dbReference type="ARBA" id="ARBA00022714"/>
    </source>
</evidence>
<evidence type="ECO:0000313" key="10">
    <source>
        <dbReference type="Proteomes" id="UP000287171"/>
    </source>
</evidence>
<dbReference type="SUPFAM" id="SSF47741">
    <property type="entry name" value="CO dehydrogenase ISP C-domain like"/>
    <property type="match status" value="1"/>
</dbReference>
<accession>A0A402BAC5</accession>
<feature type="domain" description="[2Fe-2S]-binding" evidence="8">
    <location>
        <begin position="88"/>
        <end position="162"/>
    </location>
</feature>
<comment type="caution">
    <text evidence="9">The sequence shown here is derived from an EMBL/GenBank/DDBJ whole genome shotgun (WGS) entry which is preliminary data.</text>
</comment>
<dbReference type="SUPFAM" id="SSF54292">
    <property type="entry name" value="2Fe-2S ferredoxin-like"/>
    <property type="match status" value="1"/>
</dbReference>
<keyword evidence="3" id="KW-0560">Oxidoreductase</keyword>
<dbReference type="AlphaFoldDB" id="A0A402BAC5"/>
<proteinExistence type="predicted"/>
<keyword evidence="1" id="KW-0001">2Fe-2S</keyword>
<dbReference type="Gene3D" id="1.10.150.120">
    <property type="entry name" value="[2Fe-2S]-binding domain"/>
    <property type="match status" value="1"/>
</dbReference>
<dbReference type="InterPro" id="IPR002888">
    <property type="entry name" value="2Fe-2S-bd"/>
</dbReference>
<organism evidence="9 10">
    <name type="scientific">Dictyobacter alpinus</name>
    <dbReference type="NCBI Taxonomy" id="2014873"/>
    <lineage>
        <taxon>Bacteria</taxon>
        <taxon>Bacillati</taxon>
        <taxon>Chloroflexota</taxon>
        <taxon>Ktedonobacteria</taxon>
        <taxon>Ktedonobacterales</taxon>
        <taxon>Dictyobacteraceae</taxon>
        <taxon>Dictyobacter</taxon>
    </lineage>
</organism>
<keyword evidence="5" id="KW-0411">Iron-sulfur</keyword>
<dbReference type="InterPro" id="IPR036010">
    <property type="entry name" value="2Fe-2S_ferredoxin-like_sf"/>
</dbReference>
<evidence type="ECO:0000259" key="8">
    <source>
        <dbReference type="Pfam" id="PF01799"/>
    </source>
</evidence>
<evidence type="ECO:0000256" key="5">
    <source>
        <dbReference type="ARBA" id="ARBA00023014"/>
    </source>
</evidence>
<dbReference type="GO" id="GO:0016491">
    <property type="term" value="F:oxidoreductase activity"/>
    <property type="evidence" value="ECO:0007669"/>
    <property type="project" value="UniProtKB-KW"/>
</dbReference>
<evidence type="ECO:0000259" key="7">
    <source>
        <dbReference type="Pfam" id="PF00111"/>
    </source>
</evidence>
<dbReference type="InterPro" id="IPR001041">
    <property type="entry name" value="2Fe-2S_ferredoxin-type"/>
</dbReference>
<sequence length="188" mass="20540">MVTIKQTPRAALSDMCPLSLTVNGRCYERLVPARLLLSDFLRHELHLTGTHVGCEHGICGCCTILLNGEPVRSCLMLAVQANDMQLTTIEGFAGPQEPLHPIQQAFQEKHGLQCGFCTPGIIVSVHALLREHPMPTEEEIRHGLSGNLCRCTGYQNIVAAVKCAAASMAEQETMDSNEHENKQPGENP</sequence>
<keyword evidence="4" id="KW-0408">Iron</keyword>
<evidence type="ECO:0000256" key="3">
    <source>
        <dbReference type="ARBA" id="ARBA00023002"/>
    </source>
</evidence>
<dbReference type="EMBL" id="BIFT01000001">
    <property type="protein sequence ID" value="GCE28314.1"/>
    <property type="molecule type" value="Genomic_DNA"/>
</dbReference>
<keyword evidence="2" id="KW-0479">Metal-binding</keyword>
<evidence type="ECO:0000313" key="9">
    <source>
        <dbReference type="EMBL" id="GCE28314.1"/>
    </source>
</evidence>
<keyword evidence="10" id="KW-1185">Reference proteome</keyword>
<dbReference type="InterPro" id="IPR012675">
    <property type="entry name" value="Beta-grasp_dom_sf"/>
</dbReference>
<dbReference type="FunFam" id="3.10.20.30:FF:000020">
    <property type="entry name" value="Xanthine dehydrogenase iron-sulfur subunit"/>
    <property type="match status" value="1"/>
</dbReference>
<dbReference type="PANTHER" id="PTHR44379">
    <property type="entry name" value="OXIDOREDUCTASE WITH IRON-SULFUR SUBUNIT"/>
    <property type="match status" value="1"/>
</dbReference>
<protein>
    <submittedName>
        <fullName evidence="9">(2Fe-2S)-binding protein</fullName>
    </submittedName>
</protein>
<dbReference type="FunFam" id="1.10.150.120:FF:000003">
    <property type="entry name" value="Carbon monoxide dehydrogenase, small subunit"/>
    <property type="match status" value="1"/>
</dbReference>
<comment type="pathway">
    <text evidence="6">Alkaloid degradation; nicotine degradation.</text>
</comment>
<dbReference type="InterPro" id="IPR036884">
    <property type="entry name" value="2Fe-2S-bd_dom_sf"/>
</dbReference>
<dbReference type="InterPro" id="IPR051452">
    <property type="entry name" value="Diverse_Oxidoreductases"/>
</dbReference>
<dbReference type="GO" id="GO:0051537">
    <property type="term" value="F:2 iron, 2 sulfur cluster binding"/>
    <property type="evidence" value="ECO:0007669"/>
    <property type="project" value="UniProtKB-KW"/>
</dbReference>
<dbReference type="Gene3D" id="3.10.20.30">
    <property type="match status" value="1"/>
</dbReference>
<feature type="domain" description="2Fe-2S ferredoxin-type" evidence="7">
    <location>
        <begin position="21"/>
        <end position="74"/>
    </location>
</feature>
<dbReference type="GO" id="GO:0046872">
    <property type="term" value="F:metal ion binding"/>
    <property type="evidence" value="ECO:0007669"/>
    <property type="project" value="UniProtKB-KW"/>
</dbReference>
<evidence type="ECO:0000256" key="4">
    <source>
        <dbReference type="ARBA" id="ARBA00023004"/>
    </source>
</evidence>
<dbReference type="Pfam" id="PF01799">
    <property type="entry name" value="Fer2_2"/>
    <property type="match status" value="1"/>
</dbReference>
<gene>
    <name evidence="9" type="ORF">KDA_37980</name>
</gene>
<dbReference type="RefSeq" id="WP_246039165.1">
    <property type="nucleotide sequence ID" value="NZ_BIFT01000001.1"/>
</dbReference>